<dbReference type="Pfam" id="PF02037">
    <property type="entry name" value="SAP"/>
    <property type="match status" value="1"/>
</dbReference>
<dbReference type="FunFam" id="1.10.720.30:FF:000021">
    <property type="entry name" value="ATP-dependent DNA helicase 2 subunit KU70"/>
    <property type="match status" value="1"/>
</dbReference>
<dbReference type="OrthoDB" id="3249161at2759"/>
<dbReference type="InterPro" id="IPR036361">
    <property type="entry name" value="SAP_dom_sf"/>
</dbReference>
<dbReference type="EMBL" id="NMUH01001261">
    <property type="protein sequence ID" value="MQL90654.1"/>
    <property type="molecule type" value="Genomic_DNA"/>
</dbReference>
<organism evidence="3 4">
    <name type="scientific">Colocasia esculenta</name>
    <name type="common">Wild taro</name>
    <name type="synonym">Arum esculentum</name>
    <dbReference type="NCBI Taxonomy" id="4460"/>
    <lineage>
        <taxon>Eukaryota</taxon>
        <taxon>Viridiplantae</taxon>
        <taxon>Streptophyta</taxon>
        <taxon>Embryophyta</taxon>
        <taxon>Tracheophyta</taxon>
        <taxon>Spermatophyta</taxon>
        <taxon>Magnoliopsida</taxon>
        <taxon>Liliopsida</taxon>
        <taxon>Araceae</taxon>
        <taxon>Aroideae</taxon>
        <taxon>Colocasieae</taxon>
        <taxon>Colocasia</taxon>
    </lineage>
</organism>
<dbReference type="InterPro" id="IPR005160">
    <property type="entry name" value="Ku_C"/>
</dbReference>
<dbReference type="GO" id="GO:0003690">
    <property type="term" value="F:double-stranded DNA binding"/>
    <property type="evidence" value="ECO:0007669"/>
    <property type="project" value="TreeGrafter"/>
</dbReference>
<dbReference type="SMART" id="SM00513">
    <property type="entry name" value="SAP"/>
    <property type="match status" value="1"/>
</dbReference>
<evidence type="ECO:0000313" key="3">
    <source>
        <dbReference type="EMBL" id="MQL90654.1"/>
    </source>
</evidence>
<proteinExistence type="predicted"/>
<dbReference type="GO" id="GO:0006303">
    <property type="term" value="P:double-strand break repair via nonhomologous end joining"/>
    <property type="evidence" value="ECO:0007669"/>
    <property type="project" value="InterPro"/>
</dbReference>
<protein>
    <recommendedName>
        <fullName evidence="2">SAP domain-containing protein</fullName>
    </recommendedName>
</protein>
<dbReference type="GO" id="GO:0000723">
    <property type="term" value="P:telomere maintenance"/>
    <property type="evidence" value="ECO:0007669"/>
    <property type="project" value="TreeGrafter"/>
</dbReference>
<name>A0A843VAU2_COLES</name>
<dbReference type="Gene3D" id="1.10.1600.10">
    <property type="match status" value="1"/>
</dbReference>
<dbReference type="GO" id="GO:0043564">
    <property type="term" value="C:Ku70:Ku80 complex"/>
    <property type="evidence" value="ECO:0007669"/>
    <property type="project" value="TreeGrafter"/>
</dbReference>
<dbReference type="Gene3D" id="1.10.720.30">
    <property type="entry name" value="SAP domain"/>
    <property type="match status" value="1"/>
</dbReference>
<dbReference type="PANTHER" id="PTHR12604:SF2">
    <property type="entry name" value="X-RAY REPAIR CROSS-COMPLEMENTING PROTEIN 6"/>
    <property type="match status" value="1"/>
</dbReference>
<feature type="region of interest" description="Disordered" evidence="1">
    <location>
        <begin position="63"/>
        <end position="82"/>
    </location>
</feature>
<dbReference type="GO" id="GO:0003678">
    <property type="term" value="F:DNA helicase activity"/>
    <property type="evidence" value="ECO:0007669"/>
    <property type="project" value="InterPro"/>
</dbReference>
<dbReference type="Proteomes" id="UP000652761">
    <property type="component" value="Unassembled WGS sequence"/>
</dbReference>
<gene>
    <name evidence="3" type="ORF">Taro_023246</name>
</gene>
<dbReference type="GO" id="GO:0042162">
    <property type="term" value="F:telomeric DNA binding"/>
    <property type="evidence" value="ECO:0007669"/>
    <property type="project" value="TreeGrafter"/>
</dbReference>
<dbReference type="SUPFAM" id="SSF68906">
    <property type="entry name" value="SAP domain"/>
    <property type="match status" value="1"/>
</dbReference>
<dbReference type="PROSITE" id="PS50800">
    <property type="entry name" value="SAP"/>
    <property type="match status" value="1"/>
</dbReference>
<dbReference type="InterPro" id="IPR003034">
    <property type="entry name" value="SAP_dom"/>
</dbReference>
<dbReference type="AlphaFoldDB" id="A0A843VAU2"/>
<feature type="domain" description="SAP" evidence="2">
    <location>
        <begin position="103"/>
        <end position="137"/>
    </location>
</feature>
<keyword evidence="4" id="KW-1185">Reference proteome</keyword>
<sequence>MVICKVSALQRHYGILQAIALDEDEMPDIKDETLPDEEGMARPGIVKAIGDFKLAVYGENHDQEEADSMAPSQASRKRKAVADAAVKESTNYNWADLADRGQLKDLTVVELKYYLTAHNLPVTGKKEALISRILSHLGK</sequence>
<evidence type="ECO:0000313" key="4">
    <source>
        <dbReference type="Proteomes" id="UP000652761"/>
    </source>
</evidence>
<reference evidence="3" key="1">
    <citation type="submission" date="2017-07" db="EMBL/GenBank/DDBJ databases">
        <title>Taro Niue Genome Assembly and Annotation.</title>
        <authorList>
            <person name="Atibalentja N."/>
            <person name="Keating K."/>
            <person name="Fields C.J."/>
        </authorList>
    </citation>
    <scope>NUCLEOTIDE SEQUENCE</scope>
    <source>
        <strain evidence="3">Niue_2</strain>
        <tissue evidence="3">Leaf</tissue>
    </source>
</reference>
<evidence type="ECO:0000256" key="1">
    <source>
        <dbReference type="SAM" id="MobiDB-lite"/>
    </source>
</evidence>
<evidence type="ECO:0000259" key="2">
    <source>
        <dbReference type="PROSITE" id="PS50800"/>
    </source>
</evidence>
<dbReference type="PANTHER" id="PTHR12604">
    <property type="entry name" value="KU AUTOANTIGEN DNA HELICASE"/>
    <property type="match status" value="1"/>
</dbReference>
<dbReference type="Pfam" id="PF03730">
    <property type="entry name" value="Ku_C"/>
    <property type="match status" value="1"/>
</dbReference>
<comment type="caution">
    <text evidence="3">The sequence shown here is derived from an EMBL/GenBank/DDBJ whole genome shotgun (WGS) entry which is preliminary data.</text>
</comment>
<accession>A0A843VAU2</accession>